<dbReference type="GO" id="GO:0016829">
    <property type="term" value="F:lyase activity"/>
    <property type="evidence" value="ECO:0007669"/>
    <property type="project" value="UniProtKB-KW"/>
</dbReference>
<dbReference type="Gene3D" id="3.40.50.720">
    <property type="entry name" value="NAD(P)-binding Rossmann-like Domain"/>
    <property type="match status" value="1"/>
</dbReference>
<dbReference type="PANTHER" id="PTHR44154:SF1">
    <property type="entry name" value="QUINONE OXIDOREDUCTASE"/>
    <property type="match status" value="1"/>
</dbReference>
<dbReference type="PANTHER" id="PTHR44154">
    <property type="entry name" value="QUINONE OXIDOREDUCTASE"/>
    <property type="match status" value="1"/>
</dbReference>
<dbReference type="InterPro" id="IPR013154">
    <property type="entry name" value="ADH-like_N"/>
</dbReference>
<dbReference type="AlphaFoldDB" id="A0A3P3XI84"/>
<evidence type="ECO:0000259" key="2">
    <source>
        <dbReference type="SMART" id="SM00829"/>
    </source>
</evidence>
<dbReference type="Pfam" id="PF08240">
    <property type="entry name" value="ADH_N"/>
    <property type="match status" value="1"/>
</dbReference>
<dbReference type="Gene3D" id="3.90.180.10">
    <property type="entry name" value="Medium-chain alcohol dehydrogenases, catalytic domain"/>
    <property type="match status" value="1"/>
</dbReference>
<reference evidence="3" key="1">
    <citation type="submission" date="2017-02" db="EMBL/GenBank/DDBJ databases">
        <authorList>
            <person name="Regsiter A."/>
            <person name="William W."/>
        </authorList>
    </citation>
    <scope>NUCLEOTIDE SEQUENCE</scope>
    <source>
        <strain evidence="3">Bib</strain>
    </source>
</reference>
<dbReference type="InterPro" id="IPR051603">
    <property type="entry name" value="Zinc-ADH_QOR/CCCR"/>
</dbReference>
<evidence type="ECO:0000313" key="3">
    <source>
        <dbReference type="EMBL" id="SLM12554.1"/>
    </source>
</evidence>
<sequence length="333" mass="35303">MASTMKAMVIRRTGGPDVFEEAELLIPEPKAGQVLVKIAATSVNPIDCKVRSGAVAILPPFPAVLHGDLSGTVVEVGQDVRKFKEGDEVYGLVGWTGGEGGALAEFAVCDEQLLAHAPRSLPLDEAAVLPVVGITAYQGLRRKIRLEKDRMLLVQGGSGGVGHIVVQMGKAFGAQVAAAASSDEKIAVVASAGADWTIRYDQETAAQYVERITGGKGFDVVFDTAGGANLPLSFEAARRGGDIVTIAARAIVDLSLMHSKGLNLHVVFSLLPILYGEGRAQMGQDLEAIARLVDDGLIRPIIYPRTFSLSSIAEAHRFLETESHYGKVLVHVQ</sequence>
<dbReference type="Pfam" id="PF00107">
    <property type="entry name" value="ADH_zinc_N"/>
    <property type="match status" value="1"/>
</dbReference>
<evidence type="ECO:0000256" key="1">
    <source>
        <dbReference type="ARBA" id="ARBA00022857"/>
    </source>
</evidence>
<name>A0A3P3XI84_9SPIR</name>
<dbReference type="SMART" id="SM00829">
    <property type="entry name" value="PKS_ER"/>
    <property type="match status" value="1"/>
</dbReference>
<gene>
    <name evidence="3" type="ORF">SPIROBIBN47_250083</name>
</gene>
<dbReference type="InterPro" id="IPR013149">
    <property type="entry name" value="ADH-like_C"/>
</dbReference>
<feature type="domain" description="Enoyl reductase (ER)" evidence="2">
    <location>
        <begin position="14"/>
        <end position="330"/>
    </location>
</feature>
<dbReference type="InterPro" id="IPR036291">
    <property type="entry name" value="NAD(P)-bd_dom_sf"/>
</dbReference>
<proteinExistence type="predicted"/>
<dbReference type="SUPFAM" id="SSF50129">
    <property type="entry name" value="GroES-like"/>
    <property type="match status" value="1"/>
</dbReference>
<dbReference type="InterPro" id="IPR020843">
    <property type="entry name" value="ER"/>
</dbReference>
<keyword evidence="1" id="KW-0521">NADP</keyword>
<dbReference type="InterPro" id="IPR011032">
    <property type="entry name" value="GroES-like_sf"/>
</dbReference>
<dbReference type="GO" id="GO:0016491">
    <property type="term" value="F:oxidoreductase activity"/>
    <property type="evidence" value="ECO:0007669"/>
    <property type="project" value="InterPro"/>
</dbReference>
<dbReference type="SUPFAM" id="SSF51735">
    <property type="entry name" value="NAD(P)-binding Rossmann-fold domains"/>
    <property type="match status" value="1"/>
</dbReference>
<organism evidence="3">
    <name type="scientific">uncultured spirochete</name>
    <dbReference type="NCBI Taxonomy" id="156406"/>
    <lineage>
        <taxon>Bacteria</taxon>
        <taxon>Pseudomonadati</taxon>
        <taxon>Spirochaetota</taxon>
        <taxon>Spirochaetia</taxon>
        <taxon>Spirochaetales</taxon>
        <taxon>environmental samples</taxon>
    </lineage>
</organism>
<protein>
    <submittedName>
        <fullName evidence="3">Bifunctional protein: zinc-containing alcohol dehydrogenase quinone oxidoreductase (NADPH:quinone reductase) Similar to arginate lyase</fullName>
    </submittedName>
</protein>
<keyword evidence="3" id="KW-0456">Lyase</keyword>
<accession>A0A3P3XI84</accession>
<dbReference type="EMBL" id="FWDM01000018">
    <property type="protein sequence ID" value="SLM12554.1"/>
    <property type="molecule type" value="Genomic_DNA"/>
</dbReference>